<evidence type="ECO:0000256" key="2">
    <source>
        <dbReference type="ARBA" id="ARBA00023015"/>
    </source>
</evidence>
<feature type="region of interest" description="Disordered" evidence="6">
    <location>
        <begin position="295"/>
        <end position="319"/>
    </location>
</feature>
<evidence type="ECO:0000256" key="1">
    <source>
        <dbReference type="ARBA" id="ARBA00009437"/>
    </source>
</evidence>
<evidence type="ECO:0000313" key="8">
    <source>
        <dbReference type="EMBL" id="MBD3848850.1"/>
    </source>
</evidence>
<dbReference type="Gene3D" id="3.40.190.10">
    <property type="entry name" value="Periplasmic binding protein-like II"/>
    <property type="match status" value="2"/>
</dbReference>
<feature type="compositionally biased region" description="Basic and acidic residues" evidence="6">
    <location>
        <begin position="309"/>
        <end position="319"/>
    </location>
</feature>
<dbReference type="PROSITE" id="PS50931">
    <property type="entry name" value="HTH_LYSR"/>
    <property type="match status" value="1"/>
</dbReference>
<gene>
    <name evidence="8" type="ORF">IED13_24395</name>
</gene>
<dbReference type="CDD" id="cd08411">
    <property type="entry name" value="PBP2_OxyR"/>
    <property type="match status" value="1"/>
</dbReference>
<dbReference type="GO" id="GO:0003700">
    <property type="term" value="F:DNA-binding transcription factor activity"/>
    <property type="evidence" value="ECO:0007669"/>
    <property type="project" value="InterPro"/>
</dbReference>
<accession>A0A927EDJ8</accession>
<dbReference type="SUPFAM" id="SSF46785">
    <property type="entry name" value="Winged helix' DNA-binding domain"/>
    <property type="match status" value="1"/>
</dbReference>
<dbReference type="InterPro" id="IPR000847">
    <property type="entry name" value="LysR_HTH_N"/>
</dbReference>
<evidence type="ECO:0000256" key="4">
    <source>
        <dbReference type="ARBA" id="ARBA00023159"/>
    </source>
</evidence>
<keyword evidence="2" id="KW-0805">Transcription regulation</keyword>
<dbReference type="GO" id="GO:0032993">
    <property type="term" value="C:protein-DNA complex"/>
    <property type="evidence" value="ECO:0007669"/>
    <property type="project" value="TreeGrafter"/>
</dbReference>
<evidence type="ECO:0000256" key="5">
    <source>
        <dbReference type="ARBA" id="ARBA00023163"/>
    </source>
</evidence>
<keyword evidence="9" id="KW-1185">Reference proteome</keyword>
<evidence type="ECO:0000256" key="3">
    <source>
        <dbReference type="ARBA" id="ARBA00023125"/>
    </source>
</evidence>
<dbReference type="RefSeq" id="WP_191125739.1">
    <property type="nucleotide sequence ID" value="NZ_JACXWY010000024.1"/>
</dbReference>
<keyword evidence="4" id="KW-0010">Activator</keyword>
<protein>
    <submittedName>
        <fullName evidence="8">LysR family transcriptional regulator</fullName>
    </submittedName>
</protein>
<dbReference type="Gene3D" id="1.10.10.10">
    <property type="entry name" value="Winged helix-like DNA-binding domain superfamily/Winged helix DNA-binding domain"/>
    <property type="match status" value="1"/>
</dbReference>
<dbReference type="PANTHER" id="PTHR30346">
    <property type="entry name" value="TRANSCRIPTIONAL DUAL REGULATOR HCAR-RELATED"/>
    <property type="match status" value="1"/>
</dbReference>
<reference evidence="8" key="1">
    <citation type="submission" date="2020-09" db="EMBL/GenBank/DDBJ databases">
        <title>Bosea spartocytisi sp. nov. a root nodule endophyte of Spartocytisus supranubius in the high mountain ecosystem fo the Teide National Park (Canary Islands, Spain).</title>
        <authorList>
            <person name="Pulido-Suarez L."/>
            <person name="Peix A."/>
            <person name="Igual J.M."/>
            <person name="Socas-Perez N."/>
            <person name="Velazquez E."/>
            <person name="Flores-Felix J.D."/>
            <person name="Leon-Barrios M."/>
        </authorList>
    </citation>
    <scope>NUCLEOTIDE SEQUENCE</scope>
    <source>
        <strain evidence="8">SSUT16</strain>
    </source>
</reference>
<sequence>MNLSSISLRDLEYVVAIAELGSFVKAAERCHVAQPSLSVQISKLEARLGTVIFERTTRRVIVTQKGRVLIEQMRKVLLEAQDLVVLATRSKRPFGGSLRLSAISTLGPYYFPQILQGLRANYADLSLVLGEGKTGDLVSALVGGGLDAVLIAAPVADPALAHVPLFREPLVMACPSGHAAASKAAVGWKGLASHERLLLEEGHCLRDHAIAACADVDPSARHATSLETLKYMVAAGEGCTLIPALAVRPFNGLEYVPLHQAQYARTIVLAWRLSDPRDDEFRALATYLQELSPEGIDMASTPQQRKRASGGDKRPLKKI</sequence>
<dbReference type="InterPro" id="IPR036390">
    <property type="entry name" value="WH_DNA-bd_sf"/>
</dbReference>
<feature type="domain" description="HTH lysR-type" evidence="7">
    <location>
        <begin position="6"/>
        <end position="63"/>
    </location>
</feature>
<dbReference type="GO" id="GO:0003677">
    <property type="term" value="F:DNA binding"/>
    <property type="evidence" value="ECO:0007669"/>
    <property type="project" value="UniProtKB-KW"/>
</dbReference>
<dbReference type="Proteomes" id="UP000619295">
    <property type="component" value="Unassembled WGS sequence"/>
</dbReference>
<dbReference type="Pfam" id="PF00126">
    <property type="entry name" value="HTH_1"/>
    <property type="match status" value="1"/>
</dbReference>
<evidence type="ECO:0000313" key="9">
    <source>
        <dbReference type="Proteomes" id="UP000619295"/>
    </source>
</evidence>
<dbReference type="AlphaFoldDB" id="A0A927EDJ8"/>
<dbReference type="PRINTS" id="PR00039">
    <property type="entry name" value="HTHLYSR"/>
</dbReference>
<comment type="caution">
    <text evidence="8">The sequence shown here is derived from an EMBL/GenBank/DDBJ whole genome shotgun (WGS) entry which is preliminary data.</text>
</comment>
<name>A0A927EDJ8_9HYPH</name>
<comment type="similarity">
    <text evidence="1">Belongs to the LysR transcriptional regulatory family.</text>
</comment>
<dbReference type="Pfam" id="PF03466">
    <property type="entry name" value="LysR_substrate"/>
    <property type="match status" value="1"/>
</dbReference>
<dbReference type="PANTHER" id="PTHR30346:SF26">
    <property type="entry name" value="HYDROGEN PEROXIDE-INDUCIBLE GENES ACTIVATOR"/>
    <property type="match status" value="1"/>
</dbReference>
<dbReference type="InterPro" id="IPR036388">
    <property type="entry name" value="WH-like_DNA-bd_sf"/>
</dbReference>
<dbReference type="SUPFAM" id="SSF53850">
    <property type="entry name" value="Periplasmic binding protein-like II"/>
    <property type="match status" value="1"/>
</dbReference>
<evidence type="ECO:0000256" key="6">
    <source>
        <dbReference type="SAM" id="MobiDB-lite"/>
    </source>
</evidence>
<dbReference type="InterPro" id="IPR005119">
    <property type="entry name" value="LysR_subst-bd"/>
</dbReference>
<dbReference type="EMBL" id="JACXWY010000024">
    <property type="protein sequence ID" value="MBD3848850.1"/>
    <property type="molecule type" value="Genomic_DNA"/>
</dbReference>
<evidence type="ECO:0000259" key="7">
    <source>
        <dbReference type="PROSITE" id="PS50931"/>
    </source>
</evidence>
<keyword evidence="5" id="KW-0804">Transcription</keyword>
<organism evidence="8 9">
    <name type="scientific">Bosea spartocytisi</name>
    <dbReference type="NCBI Taxonomy" id="2773451"/>
    <lineage>
        <taxon>Bacteria</taxon>
        <taxon>Pseudomonadati</taxon>
        <taxon>Pseudomonadota</taxon>
        <taxon>Alphaproteobacteria</taxon>
        <taxon>Hyphomicrobiales</taxon>
        <taxon>Boseaceae</taxon>
        <taxon>Bosea</taxon>
    </lineage>
</organism>
<proteinExistence type="inferred from homology"/>
<dbReference type="FunFam" id="1.10.10.10:FF:000001">
    <property type="entry name" value="LysR family transcriptional regulator"/>
    <property type="match status" value="1"/>
</dbReference>
<keyword evidence="3" id="KW-0238">DNA-binding</keyword>